<evidence type="ECO:0008006" key="3">
    <source>
        <dbReference type="Google" id="ProtNLM"/>
    </source>
</evidence>
<protein>
    <recommendedName>
        <fullName evidence="3">DUF4034 domain-containing protein</fullName>
    </recommendedName>
</protein>
<evidence type="ECO:0000256" key="1">
    <source>
        <dbReference type="SAM" id="SignalP"/>
    </source>
</evidence>
<dbReference type="EMBL" id="DACRBY010000019">
    <property type="protein sequence ID" value="HAS8541200.1"/>
    <property type="molecule type" value="Genomic_DNA"/>
</dbReference>
<accession>A0A8H9N1Q3</accession>
<organism evidence="2">
    <name type="scientific">Vibrio vulnificus</name>
    <dbReference type="NCBI Taxonomy" id="672"/>
    <lineage>
        <taxon>Bacteria</taxon>
        <taxon>Pseudomonadati</taxon>
        <taxon>Pseudomonadota</taxon>
        <taxon>Gammaproteobacteria</taxon>
        <taxon>Vibrionales</taxon>
        <taxon>Vibrionaceae</taxon>
        <taxon>Vibrio</taxon>
    </lineage>
</organism>
<reference evidence="2" key="1">
    <citation type="journal article" date="2018" name="Genome Biol.">
        <title>SKESA: strategic k-mer extension for scrupulous assemblies.</title>
        <authorList>
            <person name="Souvorov A."/>
            <person name="Agarwala R."/>
            <person name="Lipman D.J."/>
        </authorList>
    </citation>
    <scope>NUCLEOTIDE SEQUENCE</scope>
    <source>
        <strain evidence="2">BCW_3452</strain>
    </source>
</reference>
<evidence type="ECO:0000313" key="2">
    <source>
        <dbReference type="EMBL" id="HAS8541200.1"/>
    </source>
</evidence>
<proteinExistence type="predicted"/>
<sequence length="514" mass="59733">MKRRVLCFWATLCVAIGFPAVSQDFLPVQQACDKRYTNDLEELKTTEPSNYKYYHYIASGGCPGIELKEGRFERINYHFATLGNLNAQWELNKDYATLVEKAVAGSISARAKIVLANAVPQTAHYSRDKGLDDLQLSDEIKQRYISQILELAEKGDIRVLQTALVYYLWTPISLSGDDDDALVAAERLRKAHRLMELYGDDYLWLEVLYNGWRFETKNISWCAENIKGRQYSSEFEKGLYSISRPLLCSSVFNKKLFNEIELMSNVSRLRFFKEQVASLEFDFSGSHQARLDQLKKWDSTLNKLALLAHFDVPLVKETIAFSLMSLPYEPGRELAGFYWLDTEHSPSPLMRLVSSMFGKNGYDVELNVDEQIIPEILASEKYFGLAYAYLGRNDEFYQFTLNRVLPKGDWSSLYTFYLMYKYENNTRAWAMIKTLEQYDEYIAKQVEEDFFLGGLSEPDKKAVEKAMEEIWPYLPEKSKEHFSKVSWREDIQPYLLKQLSLLIEKEEKKSRLKG</sequence>
<keyword evidence="1" id="KW-0732">Signal</keyword>
<gene>
    <name evidence="2" type="ORF">I7730_15570</name>
</gene>
<dbReference type="Proteomes" id="UP000863257">
    <property type="component" value="Unassembled WGS sequence"/>
</dbReference>
<feature type="chain" id="PRO_5034112097" description="DUF4034 domain-containing protein" evidence="1">
    <location>
        <begin position="23"/>
        <end position="514"/>
    </location>
</feature>
<name>A0A8H9N1Q3_VIBVL</name>
<comment type="caution">
    <text evidence="2">The sequence shown here is derived from an EMBL/GenBank/DDBJ whole genome shotgun (WGS) entry which is preliminary data.</text>
</comment>
<feature type="signal peptide" evidence="1">
    <location>
        <begin position="1"/>
        <end position="22"/>
    </location>
</feature>
<reference evidence="2" key="2">
    <citation type="submission" date="2019-01" db="EMBL/GenBank/DDBJ databases">
        <authorList>
            <consortium name="NCBI Pathogen Detection Project"/>
        </authorList>
    </citation>
    <scope>NUCLEOTIDE SEQUENCE</scope>
    <source>
        <strain evidence="2">BCW_3452</strain>
    </source>
</reference>
<dbReference type="AlphaFoldDB" id="A0A8H9N1Q3"/>